<keyword evidence="4 12" id="KW-0436">Ligase</keyword>
<evidence type="ECO:0000256" key="11">
    <source>
        <dbReference type="ARBA" id="ARBA00023146"/>
    </source>
</evidence>
<dbReference type="NCBIfam" id="TIGR00344">
    <property type="entry name" value="alaS"/>
    <property type="match status" value="1"/>
</dbReference>
<keyword evidence="8 12" id="KW-0067">ATP-binding</keyword>
<accession>A0A917E104</accession>
<dbReference type="GO" id="GO:0005829">
    <property type="term" value="C:cytosol"/>
    <property type="evidence" value="ECO:0007669"/>
    <property type="project" value="TreeGrafter"/>
</dbReference>
<dbReference type="Pfam" id="PF07973">
    <property type="entry name" value="tRNA_SAD"/>
    <property type="match status" value="1"/>
</dbReference>
<dbReference type="SMART" id="SM00863">
    <property type="entry name" value="tRNA_SAD"/>
    <property type="match status" value="1"/>
</dbReference>
<dbReference type="FunFam" id="3.30.980.10:FF:000004">
    <property type="entry name" value="Alanine--tRNA ligase, cytoplasmic"/>
    <property type="match status" value="1"/>
</dbReference>
<dbReference type="SUPFAM" id="SSF101353">
    <property type="entry name" value="Putative anticodon-binding domain of alanyl-tRNA synthetase (AlaRS)"/>
    <property type="match status" value="1"/>
</dbReference>
<evidence type="ECO:0000313" key="16">
    <source>
        <dbReference type="Proteomes" id="UP000644699"/>
    </source>
</evidence>
<reference evidence="15" key="1">
    <citation type="journal article" date="2014" name="Int. J. Syst. Evol. Microbiol.">
        <title>Complete genome sequence of Corynebacterium casei LMG S-19264T (=DSM 44701T), isolated from a smear-ripened cheese.</title>
        <authorList>
            <consortium name="US DOE Joint Genome Institute (JGI-PGF)"/>
            <person name="Walter F."/>
            <person name="Albersmeier A."/>
            <person name="Kalinowski J."/>
            <person name="Ruckert C."/>
        </authorList>
    </citation>
    <scope>NUCLEOTIDE SEQUENCE</scope>
    <source>
        <strain evidence="15">CGMCC 1.15367</strain>
    </source>
</reference>
<dbReference type="CDD" id="cd00673">
    <property type="entry name" value="AlaRS_core"/>
    <property type="match status" value="1"/>
</dbReference>
<dbReference type="Gene3D" id="6.10.250.550">
    <property type="match status" value="1"/>
</dbReference>
<dbReference type="InterPro" id="IPR045864">
    <property type="entry name" value="aa-tRNA-synth_II/BPL/LPL"/>
</dbReference>
<dbReference type="GO" id="GO:0008270">
    <property type="term" value="F:zinc ion binding"/>
    <property type="evidence" value="ECO:0007669"/>
    <property type="project" value="UniProtKB-UniRule"/>
</dbReference>
<evidence type="ECO:0000256" key="4">
    <source>
        <dbReference type="ARBA" id="ARBA00022598"/>
    </source>
</evidence>
<feature type="binding site" evidence="12">
    <location>
        <position position="589"/>
    </location>
    <ligand>
        <name>Zn(2+)</name>
        <dbReference type="ChEBI" id="CHEBI:29105"/>
    </ligand>
</feature>
<keyword evidence="3 12" id="KW-0820">tRNA-binding</keyword>
<feature type="binding site" evidence="12">
    <location>
        <position position="700"/>
    </location>
    <ligand>
        <name>Zn(2+)</name>
        <dbReference type="ChEBI" id="CHEBI:29105"/>
    </ligand>
</feature>
<comment type="domain">
    <text evidence="12">Consists of three domains; the N-terminal catalytic domain, the editing domain and the C-terminal C-Ala domain. The editing domain removes incorrectly charged amino acids, while the C-Ala domain, along with tRNA(Ala), serves as a bridge to cooperatively bring together the editing and aminoacylation centers thus stimulating deacylation of misacylated tRNAs.</text>
</comment>
<evidence type="ECO:0000256" key="2">
    <source>
        <dbReference type="ARBA" id="ARBA00008226"/>
    </source>
</evidence>
<dbReference type="InterPro" id="IPR018163">
    <property type="entry name" value="Thr/Ala-tRNA-synth_IIc_edit"/>
</dbReference>
<comment type="subcellular location">
    <subcellularLocation>
        <location evidence="1 12">Cytoplasm</location>
    </subcellularLocation>
</comment>
<dbReference type="PROSITE" id="PS50860">
    <property type="entry name" value="AA_TRNA_LIGASE_II_ALA"/>
    <property type="match status" value="1"/>
</dbReference>
<evidence type="ECO:0000256" key="9">
    <source>
        <dbReference type="ARBA" id="ARBA00022884"/>
    </source>
</evidence>
<dbReference type="GO" id="GO:0004813">
    <property type="term" value="F:alanine-tRNA ligase activity"/>
    <property type="evidence" value="ECO:0007669"/>
    <property type="project" value="UniProtKB-UniRule"/>
</dbReference>
<dbReference type="EC" id="6.1.1.7" evidence="12"/>
<dbReference type="Proteomes" id="UP000644699">
    <property type="component" value="Unassembled WGS sequence"/>
</dbReference>
<dbReference type="Gene3D" id="2.40.30.130">
    <property type="match status" value="1"/>
</dbReference>
<dbReference type="InterPro" id="IPR003156">
    <property type="entry name" value="DHHA1_dom"/>
</dbReference>
<dbReference type="FunFam" id="2.40.30.130:FF:000001">
    <property type="entry name" value="Alanine--tRNA ligase"/>
    <property type="match status" value="1"/>
</dbReference>
<dbReference type="PANTHER" id="PTHR11777:SF9">
    <property type="entry name" value="ALANINE--TRNA LIGASE, CYTOPLASMIC"/>
    <property type="match status" value="1"/>
</dbReference>
<dbReference type="InterPro" id="IPR018165">
    <property type="entry name" value="Ala-tRNA-synth_IIc_core"/>
</dbReference>
<evidence type="ECO:0000313" key="15">
    <source>
        <dbReference type="EMBL" id="GGD91195.1"/>
    </source>
</evidence>
<evidence type="ECO:0000259" key="14">
    <source>
        <dbReference type="PROSITE" id="PS50860"/>
    </source>
</evidence>
<dbReference type="Pfam" id="PF01411">
    <property type="entry name" value="tRNA-synt_2c"/>
    <property type="match status" value="1"/>
</dbReference>
<comment type="catalytic activity">
    <reaction evidence="12">
        <text>tRNA(Ala) + L-alanine + ATP = L-alanyl-tRNA(Ala) + AMP + diphosphate</text>
        <dbReference type="Rhea" id="RHEA:12540"/>
        <dbReference type="Rhea" id="RHEA-COMP:9657"/>
        <dbReference type="Rhea" id="RHEA-COMP:9923"/>
        <dbReference type="ChEBI" id="CHEBI:30616"/>
        <dbReference type="ChEBI" id="CHEBI:33019"/>
        <dbReference type="ChEBI" id="CHEBI:57972"/>
        <dbReference type="ChEBI" id="CHEBI:78442"/>
        <dbReference type="ChEBI" id="CHEBI:78497"/>
        <dbReference type="ChEBI" id="CHEBI:456215"/>
        <dbReference type="EC" id="6.1.1.7"/>
    </reaction>
</comment>
<evidence type="ECO:0000256" key="1">
    <source>
        <dbReference type="ARBA" id="ARBA00004496"/>
    </source>
</evidence>
<dbReference type="FunFam" id="3.30.930.10:FF:000004">
    <property type="entry name" value="Alanine--tRNA ligase"/>
    <property type="match status" value="1"/>
</dbReference>
<proteinExistence type="inferred from homology"/>
<dbReference type="GO" id="GO:0000049">
    <property type="term" value="F:tRNA binding"/>
    <property type="evidence" value="ECO:0007669"/>
    <property type="project" value="UniProtKB-KW"/>
</dbReference>
<comment type="function">
    <text evidence="12">Catalyzes the attachment of alanine to tRNA(Ala) in a two-step reaction: alanine is first activated by ATP to form Ala-AMP and then transferred to the acceptor end of tRNA(Ala). Also edits incorrectly charged Ser-tRNA(Ala) and Gly-tRNA(Ala) via its editing domain.</text>
</comment>
<dbReference type="GO" id="GO:0045892">
    <property type="term" value="P:negative regulation of DNA-templated transcription"/>
    <property type="evidence" value="ECO:0007669"/>
    <property type="project" value="TreeGrafter"/>
</dbReference>
<keyword evidence="5 12" id="KW-0479">Metal-binding</keyword>
<evidence type="ECO:0000256" key="8">
    <source>
        <dbReference type="ARBA" id="ARBA00022840"/>
    </source>
</evidence>
<reference evidence="15" key="2">
    <citation type="submission" date="2020-09" db="EMBL/GenBank/DDBJ databases">
        <authorList>
            <person name="Sun Q."/>
            <person name="Zhou Y."/>
        </authorList>
    </citation>
    <scope>NUCLEOTIDE SEQUENCE</scope>
    <source>
        <strain evidence="15">CGMCC 1.15367</strain>
    </source>
</reference>
<dbReference type="PRINTS" id="PR00980">
    <property type="entry name" value="TRNASYNTHALA"/>
</dbReference>
<dbReference type="GO" id="GO:0005524">
    <property type="term" value="F:ATP binding"/>
    <property type="evidence" value="ECO:0007669"/>
    <property type="project" value="UniProtKB-UniRule"/>
</dbReference>
<keyword evidence="7 12" id="KW-0862">Zinc</keyword>
<dbReference type="Gene3D" id="3.30.930.10">
    <property type="entry name" value="Bira Bifunctional Protein, Domain 2"/>
    <property type="match status" value="1"/>
</dbReference>
<dbReference type="SUPFAM" id="SSF50447">
    <property type="entry name" value="Translation proteins"/>
    <property type="match status" value="1"/>
</dbReference>
<gene>
    <name evidence="12 15" type="primary">alaS</name>
    <name evidence="15" type="ORF">GCM10011390_07410</name>
</gene>
<feature type="domain" description="Alanyl-transfer RNA synthetases family profile" evidence="14">
    <location>
        <begin position="23"/>
        <end position="739"/>
    </location>
</feature>
<dbReference type="Pfam" id="PF02272">
    <property type="entry name" value="DHHA1"/>
    <property type="match status" value="1"/>
</dbReference>
<evidence type="ECO:0000256" key="6">
    <source>
        <dbReference type="ARBA" id="ARBA00022741"/>
    </source>
</evidence>
<comment type="cofactor">
    <cofactor evidence="12">
        <name>Zn(2+)</name>
        <dbReference type="ChEBI" id="CHEBI:29105"/>
    </cofactor>
    <text evidence="12">Binds 1 zinc ion per subunit.</text>
</comment>
<evidence type="ECO:0000256" key="7">
    <source>
        <dbReference type="ARBA" id="ARBA00022833"/>
    </source>
</evidence>
<dbReference type="AlphaFoldDB" id="A0A917E104"/>
<comment type="caution">
    <text evidence="15">The sequence shown here is derived from an EMBL/GenBank/DDBJ whole genome shotgun (WGS) entry which is preliminary data.</text>
</comment>
<evidence type="ECO:0000256" key="12">
    <source>
        <dbReference type="HAMAP-Rule" id="MF_00036"/>
    </source>
</evidence>
<name>A0A917E104_9HYPH</name>
<keyword evidence="6 12" id="KW-0547">Nucleotide-binding</keyword>
<protein>
    <recommendedName>
        <fullName evidence="12">Alanine--tRNA ligase</fullName>
        <ecNumber evidence="12">6.1.1.7</ecNumber>
    </recommendedName>
    <alternativeName>
        <fullName evidence="12">Alanyl-tRNA synthetase</fullName>
        <shortName evidence="12">AlaRS</shortName>
    </alternativeName>
</protein>
<evidence type="ECO:0000256" key="13">
    <source>
        <dbReference type="SAM" id="MobiDB-lite"/>
    </source>
</evidence>
<evidence type="ECO:0000256" key="10">
    <source>
        <dbReference type="ARBA" id="ARBA00022917"/>
    </source>
</evidence>
<dbReference type="Gene3D" id="3.30.54.20">
    <property type="match status" value="1"/>
</dbReference>
<dbReference type="SUPFAM" id="SSF55681">
    <property type="entry name" value="Class II aaRS and biotin synthetases"/>
    <property type="match status" value="1"/>
</dbReference>
<dbReference type="InterPro" id="IPR050058">
    <property type="entry name" value="Ala-tRNA_ligase"/>
</dbReference>
<sequence>MGADAAAIRLQPPKDFSERLAMSGVNDIRSTFLNYFAANGHEPVASSPLVPRNDPTLMFTNAGMVQFKNVFTGLEKRSYSRATTAQKVVRAGGKHNDLDNVGYTARHLTFFEMLGNFSFGDYFKEGAIELAWNLVTKGFDLPKDRLLVTVYSEDEEAASLWKKIAGFSDDRIIRIPTSDNFWQMGDTGPCGPCSEIFIDQGENVWGGPPGSPEEDGDRFLEFWNLVFMQFEQTAPGERTPLPRPSIDTGMGLERMACILQGVQSVFETDLFKTLIAAIEDVIGSKAEGGAEASHRVIADHLRSSAFLIADGVLPSNEGRGYVLRRIMRRAMRHAKLLGAKEPVIYKLLPTLVSEMGRAYPELGRAEALTTETIKLEEKRFLTTLDRGLALLGSATESLSAGAMLDGETAFKLYDTYGFPLDLTQDALRQRDISVDLAGFTSAMERQKAEARASWAGSGEKAAETVWFEIREREGATEFLGYETERAEGQVRAIVAGGAERPEAKAGEEVAIVLNQTPFYGESGGQVGDTGTMVGEGVRFEVLDTQKVANGLFVHRGRVAEGVLKPGAALDLVVDHARRAKIRANHSATHLLHEGLREVLGTHVAQKGSMVSPDRLRFDFSHPKPMDAAELAKVEELANAVILENGAIETRLMAVDDAIALGAMALFGEKYGDEVRVVSMGAAKDGSAKAAYSIELCGGTHARATGDIGLVHIVSESAVGAGVRRVEALTGDAARDYFIEQDARVRRIAATLKAQPAEIAERVETLVEERRRLEREVTELRKKLALVGDGAKSASGSPAREIGGVSFIGRVLEGVAAKDLKGLVDEAKASLGSGIVAFAGVADGKASIVVGVTDDLTPRFDAVDLVRRASAAIGGKGGGGRPDMAQAGGPDGDNAPAALSAIEEVLGASAVAA</sequence>
<dbReference type="SUPFAM" id="SSF55186">
    <property type="entry name" value="ThrRS/AlaRS common domain"/>
    <property type="match status" value="1"/>
</dbReference>
<dbReference type="InterPro" id="IPR009000">
    <property type="entry name" value="Transl_B-barrel_sf"/>
</dbReference>
<feature type="binding site" evidence="12">
    <location>
        <position position="696"/>
    </location>
    <ligand>
        <name>Zn(2+)</name>
        <dbReference type="ChEBI" id="CHEBI:29105"/>
    </ligand>
</feature>
<dbReference type="GO" id="GO:0006419">
    <property type="term" value="P:alanyl-tRNA aminoacylation"/>
    <property type="evidence" value="ECO:0007669"/>
    <property type="project" value="UniProtKB-UniRule"/>
</dbReference>
<dbReference type="InterPro" id="IPR002318">
    <property type="entry name" value="Ala-tRNA-lgiase_IIc"/>
</dbReference>
<dbReference type="PANTHER" id="PTHR11777">
    <property type="entry name" value="ALANYL-TRNA SYNTHETASE"/>
    <property type="match status" value="1"/>
</dbReference>
<dbReference type="InterPro" id="IPR018164">
    <property type="entry name" value="Ala-tRNA-synth_IIc_N"/>
</dbReference>
<evidence type="ECO:0000256" key="3">
    <source>
        <dbReference type="ARBA" id="ARBA00022555"/>
    </source>
</evidence>
<dbReference type="FunFam" id="3.10.310.40:FF:000001">
    <property type="entry name" value="Alanine--tRNA ligase"/>
    <property type="match status" value="1"/>
</dbReference>
<feature type="binding site" evidence="12">
    <location>
        <position position="585"/>
    </location>
    <ligand>
        <name>Zn(2+)</name>
        <dbReference type="ChEBI" id="CHEBI:29105"/>
    </ligand>
</feature>
<evidence type="ECO:0000256" key="5">
    <source>
        <dbReference type="ARBA" id="ARBA00022723"/>
    </source>
</evidence>
<feature type="region of interest" description="Disordered" evidence="13">
    <location>
        <begin position="873"/>
        <end position="892"/>
    </location>
</feature>
<dbReference type="InterPro" id="IPR023033">
    <property type="entry name" value="Ala_tRNA_ligase_euk/bac"/>
</dbReference>
<keyword evidence="16" id="KW-1185">Reference proteome</keyword>
<organism evidence="15 16">
    <name type="scientific">Aureimonas endophytica</name>
    <dbReference type="NCBI Taxonomy" id="2027858"/>
    <lineage>
        <taxon>Bacteria</taxon>
        <taxon>Pseudomonadati</taxon>
        <taxon>Pseudomonadota</taxon>
        <taxon>Alphaproteobacteria</taxon>
        <taxon>Hyphomicrobiales</taxon>
        <taxon>Aurantimonadaceae</taxon>
        <taxon>Aureimonas</taxon>
    </lineage>
</organism>
<keyword evidence="11 12" id="KW-0030">Aminoacyl-tRNA synthetase</keyword>
<dbReference type="Gene3D" id="3.10.310.40">
    <property type="match status" value="1"/>
</dbReference>
<keyword evidence="12" id="KW-0963">Cytoplasm</keyword>
<dbReference type="FunFam" id="3.30.54.20:FF:000001">
    <property type="entry name" value="Alanine--tRNA ligase"/>
    <property type="match status" value="1"/>
</dbReference>
<keyword evidence="9 12" id="KW-0694">RNA-binding</keyword>
<dbReference type="HAMAP" id="MF_00036_B">
    <property type="entry name" value="Ala_tRNA_synth_B"/>
    <property type="match status" value="1"/>
</dbReference>
<keyword evidence="10 12" id="KW-0648">Protein biosynthesis</keyword>
<dbReference type="Gene3D" id="3.30.980.10">
    <property type="entry name" value="Threonyl-trna Synthetase, Chain A, domain 2"/>
    <property type="match status" value="1"/>
</dbReference>
<dbReference type="GO" id="GO:0002161">
    <property type="term" value="F:aminoacyl-tRNA deacylase activity"/>
    <property type="evidence" value="ECO:0007669"/>
    <property type="project" value="TreeGrafter"/>
</dbReference>
<dbReference type="EMBL" id="BMIQ01000001">
    <property type="protein sequence ID" value="GGD91195.1"/>
    <property type="molecule type" value="Genomic_DNA"/>
</dbReference>
<comment type="similarity">
    <text evidence="2 12">Belongs to the class-II aminoacyl-tRNA synthetase family.</text>
</comment>
<dbReference type="InterPro" id="IPR018162">
    <property type="entry name" value="Ala-tRNA-ligase_IIc_anticod-bd"/>
</dbReference>
<dbReference type="InterPro" id="IPR012947">
    <property type="entry name" value="tRNA_SAD"/>
</dbReference>